<dbReference type="Gene3D" id="1.20.1530.20">
    <property type="match status" value="1"/>
</dbReference>
<evidence type="ECO:0000256" key="1">
    <source>
        <dbReference type="ARBA" id="ARBA00004651"/>
    </source>
</evidence>
<comment type="similarity">
    <text evidence="2">Belongs to the auxin efflux carrier (TC 2.A.69) family.</text>
</comment>
<keyword evidence="6" id="KW-1133">Transmembrane helix</keyword>
<comment type="subcellular location">
    <subcellularLocation>
        <location evidence="1">Cell membrane</location>
        <topology evidence="1">Multi-pass membrane protein</topology>
    </subcellularLocation>
</comment>
<evidence type="ECO:0000256" key="6">
    <source>
        <dbReference type="ARBA" id="ARBA00022989"/>
    </source>
</evidence>
<dbReference type="Pfam" id="PF03547">
    <property type="entry name" value="Mem_trans"/>
    <property type="match status" value="1"/>
</dbReference>
<keyword evidence="3" id="KW-0813">Transport</keyword>
<dbReference type="AlphaFoldDB" id="A0A399G5G3"/>
<evidence type="ECO:0000256" key="3">
    <source>
        <dbReference type="ARBA" id="ARBA00022448"/>
    </source>
</evidence>
<dbReference type="GO" id="GO:0005886">
    <property type="term" value="C:plasma membrane"/>
    <property type="evidence" value="ECO:0007669"/>
    <property type="project" value="UniProtKB-SubCell"/>
</dbReference>
<dbReference type="InterPro" id="IPR004776">
    <property type="entry name" value="Mem_transp_PIN-like"/>
</dbReference>
<dbReference type="PANTHER" id="PTHR36838">
    <property type="entry name" value="AUXIN EFFLUX CARRIER FAMILY PROTEIN"/>
    <property type="match status" value="1"/>
</dbReference>
<keyword evidence="5" id="KW-0812">Transmembrane</keyword>
<evidence type="ECO:0000313" key="8">
    <source>
        <dbReference type="EMBL" id="UOE21194.1"/>
    </source>
</evidence>
<protein>
    <submittedName>
        <fullName evidence="8">AEC family transporter</fullName>
    </submittedName>
</protein>
<reference evidence="8" key="1">
    <citation type="submission" date="2020-10" db="EMBL/GenBank/DDBJ databases">
        <title>De novo genome project of the cellulose decomposer Thermobifida halotolerans type strain.</title>
        <authorList>
            <person name="Nagy I."/>
            <person name="Horvath B."/>
            <person name="Kukolya J."/>
            <person name="Nagy I."/>
            <person name="Orsini M."/>
        </authorList>
    </citation>
    <scope>NUCLEOTIDE SEQUENCE</scope>
    <source>
        <strain evidence="8">DSM 44931</strain>
    </source>
</reference>
<evidence type="ECO:0000313" key="9">
    <source>
        <dbReference type="Proteomes" id="UP000265719"/>
    </source>
</evidence>
<dbReference type="RefSeq" id="WP_068691803.1">
    <property type="nucleotide sequence ID" value="NZ_CP063196.1"/>
</dbReference>
<accession>A0A399G5G3</accession>
<dbReference type="GO" id="GO:0055085">
    <property type="term" value="P:transmembrane transport"/>
    <property type="evidence" value="ECO:0007669"/>
    <property type="project" value="InterPro"/>
</dbReference>
<evidence type="ECO:0000256" key="2">
    <source>
        <dbReference type="ARBA" id="ARBA00010145"/>
    </source>
</evidence>
<gene>
    <name evidence="8" type="ORF">NI17_008665</name>
</gene>
<dbReference type="InterPro" id="IPR038770">
    <property type="entry name" value="Na+/solute_symporter_sf"/>
</dbReference>
<keyword evidence="4" id="KW-1003">Cell membrane</keyword>
<evidence type="ECO:0000256" key="4">
    <source>
        <dbReference type="ARBA" id="ARBA00022475"/>
    </source>
</evidence>
<keyword evidence="9" id="KW-1185">Reference proteome</keyword>
<proteinExistence type="inferred from homology"/>
<evidence type="ECO:0000256" key="7">
    <source>
        <dbReference type="ARBA" id="ARBA00023136"/>
    </source>
</evidence>
<organism evidence="8 9">
    <name type="scientific">Thermobifida halotolerans</name>
    <dbReference type="NCBI Taxonomy" id="483545"/>
    <lineage>
        <taxon>Bacteria</taxon>
        <taxon>Bacillati</taxon>
        <taxon>Actinomycetota</taxon>
        <taxon>Actinomycetes</taxon>
        <taxon>Streptosporangiales</taxon>
        <taxon>Nocardiopsidaceae</taxon>
        <taxon>Thermobifida</taxon>
    </lineage>
</organism>
<sequence length="340" mass="34950">MGVGPLLSTLVPLFAIVLIGYLASYFGSFQGNAQKAINDFVFYIALPALLFGAVVNSGLSDGISWAFIGANLTNLVIGSVIGLLGGLALFRRELPRALTTSMLAGYGNVAYLGVPLLVSAVGAQAALPVALGQLIHNMFFMVFYPLCVTLAVRRSRVVNAAKQRGRAEGAVAVEERSPAPGGESTGRAIFRSVVLNPVSLSVVAGLLFALLGLRLPGPVADTVEMLGGAAAPGALFAVGLTLRRAVTALQEGSVSPTELGFTVAVKLAVMPLVAVGLVTWVFSMPEVWAFTTVVMCGLPNAATAYVLAQQKESGAQQAAAAVVVTSVLSLITIPLVAVVA</sequence>
<dbReference type="KEGG" id="thao:NI17_008665"/>
<name>A0A399G5G3_9ACTN</name>
<evidence type="ECO:0000256" key="5">
    <source>
        <dbReference type="ARBA" id="ARBA00022692"/>
    </source>
</evidence>
<dbReference type="PANTHER" id="PTHR36838:SF3">
    <property type="entry name" value="TRANSPORTER AUXIN EFFLUX CARRIER EC FAMILY"/>
    <property type="match status" value="1"/>
</dbReference>
<dbReference type="EMBL" id="CP063196">
    <property type="protein sequence ID" value="UOE21194.1"/>
    <property type="molecule type" value="Genomic_DNA"/>
</dbReference>
<dbReference type="OrthoDB" id="3435874at2"/>
<keyword evidence="7" id="KW-0472">Membrane</keyword>
<dbReference type="Proteomes" id="UP000265719">
    <property type="component" value="Chromosome"/>
</dbReference>